<dbReference type="Pfam" id="PF20501">
    <property type="entry name" value="MbhE"/>
    <property type="match status" value="1"/>
</dbReference>
<dbReference type="Pfam" id="PF13244">
    <property type="entry name" value="MbhD"/>
    <property type="match status" value="1"/>
</dbReference>
<evidence type="ECO:0000256" key="3">
    <source>
        <dbReference type="ARBA" id="ARBA00022475"/>
    </source>
</evidence>
<feature type="domain" description="MrpA C-terminal/MbhD" evidence="10">
    <location>
        <begin position="13"/>
        <end position="78"/>
    </location>
</feature>
<evidence type="ECO:0000256" key="5">
    <source>
        <dbReference type="ARBA" id="ARBA00022989"/>
    </source>
</evidence>
<dbReference type="InterPro" id="IPR046806">
    <property type="entry name" value="MrpA_C/MbhE"/>
</dbReference>
<feature type="transmembrane region" description="Helical" evidence="8">
    <location>
        <begin position="54"/>
        <end position="73"/>
    </location>
</feature>
<accession>A0AA37XC53</accession>
<feature type="transmembrane region" description="Helical" evidence="8">
    <location>
        <begin position="93"/>
        <end position="113"/>
    </location>
</feature>
<dbReference type="Proteomes" id="UP001157160">
    <property type="component" value="Unassembled WGS sequence"/>
</dbReference>
<keyword evidence="6 8" id="KW-0472">Membrane</keyword>
<keyword evidence="13" id="KW-1185">Reference proteome</keyword>
<evidence type="ECO:0000256" key="6">
    <source>
        <dbReference type="ARBA" id="ARBA00023136"/>
    </source>
</evidence>
<feature type="region of interest" description="Disordered" evidence="7">
    <location>
        <begin position="364"/>
        <end position="390"/>
    </location>
</feature>
<protein>
    <recommendedName>
        <fullName evidence="14">Na+/H+ antiporter subunit A</fullName>
    </recommendedName>
</protein>
<comment type="subcellular location">
    <subcellularLocation>
        <location evidence="1">Cell membrane</location>
        <topology evidence="1">Multi-pass membrane protein</topology>
    </subcellularLocation>
</comment>
<keyword evidence="4 8" id="KW-0812">Transmembrane</keyword>
<feature type="transmembrane region" description="Helical" evidence="8">
    <location>
        <begin position="227"/>
        <end position="246"/>
    </location>
</feature>
<evidence type="ECO:0000256" key="2">
    <source>
        <dbReference type="ARBA" id="ARBA00022448"/>
    </source>
</evidence>
<feature type="domain" description="Na+/H+ antiporter MnhB subunit-related protein" evidence="9">
    <location>
        <begin position="224"/>
        <end position="347"/>
    </location>
</feature>
<name>A0AA37XC53_9MICO</name>
<dbReference type="PANTHER" id="PTHR43373:SF1">
    <property type="entry name" value="NA(+)_H(+) ANTIPORTER SUBUNIT A"/>
    <property type="match status" value="1"/>
</dbReference>
<proteinExistence type="predicted"/>
<evidence type="ECO:0000256" key="4">
    <source>
        <dbReference type="ARBA" id="ARBA00022692"/>
    </source>
</evidence>
<dbReference type="InterPro" id="IPR007182">
    <property type="entry name" value="MnhB"/>
</dbReference>
<evidence type="ECO:0000256" key="8">
    <source>
        <dbReference type="SAM" id="Phobius"/>
    </source>
</evidence>
<evidence type="ECO:0000256" key="7">
    <source>
        <dbReference type="SAM" id="MobiDB-lite"/>
    </source>
</evidence>
<dbReference type="EMBL" id="BSUL01000001">
    <property type="protein sequence ID" value="GMA29295.1"/>
    <property type="molecule type" value="Genomic_DNA"/>
</dbReference>
<keyword evidence="2" id="KW-0813">Transport</keyword>
<evidence type="ECO:0000259" key="9">
    <source>
        <dbReference type="Pfam" id="PF04039"/>
    </source>
</evidence>
<dbReference type="PANTHER" id="PTHR43373">
    <property type="entry name" value="NA(+)/H(+) ANTIPORTER SUBUNIT"/>
    <property type="match status" value="1"/>
</dbReference>
<dbReference type="Pfam" id="PF04039">
    <property type="entry name" value="MnhB"/>
    <property type="match status" value="1"/>
</dbReference>
<evidence type="ECO:0000313" key="12">
    <source>
        <dbReference type="EMBL" id="GMA29295.1"/>
    </source>
</evidence>
<feature type="transmembrane region" description="Helical" evidence="8">
    <location>
        <begin position="326"/>
        <end position="350"/>
    </location>
</feature>
<evidence type="ECO:0000259" key="11">
    <source>
        <dbReference type="Pfam" id="PF20501"/>
    </source>
</evidence>
<keyword evidence="5 8" id="KW-1133">Transmembrane helix</keyword>
<feature type="transmembrane region" description="Helical" evidence="8">
    <location>
        <begin position="150"/>
        <end position="169"/>
    </location>
</feature>
<dbReference type="AlphaFoldDB" id="A0AA37XC53"/>
<feature type="transmembrane region" description="Helical" evidence="8">
    <location>
        <begin position="252"/>
        <end position="271"/>
    </location>
</feature>
<gene>
    <name evidence="12" type="ORF">GCM10025874_25480</name>
</gene>
<feature type="domain" description="MrpA C-terminal/MbhE" evidence="11">
    <location>
        <begin position="89"/>
        <end position="167"/>
    </location>
</feature>
<keyword evidence="3" id="KW-1003">Cell membrane</keyword>
<organism evidence="12 13">
    <name type="scientific">Arenivirga flava</name>
    <dbReference type="NCBI Taxonomy" id="1930060"/>
    <lineage>
        <taxon>Bacteria</taxon>
        <taxon>Bacillati</taxon>
        <taxon>Actinomycetota</taxon>
        <taxon>Actinomycetes</taxon>
        <taxon>Micrococcales</taxon>
        <taxon>Microbacteriaceae</taxon>
        <taxon>Arenivirga</taxon>
    </lineage>
</organism>
<dbReference type="InterPro" id="IPR025383">
    <property type="entry name" value="MrpA_C/MbhD"/>
</dbReference>
<reference evidence="12 13" key="1">
    <citation type="journal article" date="2014" name="Int. J. Syst. Evol. Microbiol.">
        <title>Complete genome sequence of Corynebacterium casei LMG S-19264T (=DSM 44701T), isolated from a smear-ripened cheese.</title>
        <authorList>
            <consortium name="US DOE Joint Genome Institute (JGI-PGF)"/>
            <person name="Walter F."/>
            <person name="Albersmeier A."/>
            <person name="Kalinowski J."/>
            <person name="Ruckert C."/>
        </authorList>
    </citation>
    <scope>NUCLEOTIDE SEQUENCE [LARGE SCALE GENOMIC DNA]</scope>
    <source>
        <strain evidence="12 13">NBRC 112289</strain>
    </source>
</reference>
<feature type="transmembrane region" description="Helical" evidence="8">
    <location>
        <begin position="283"/>
        <end position="306"/>
    </location>
</feature>
<sequence length="390" mass="41411">MLWDHPAQIVIAVLMGVAAVSAARAAHRMTAVLLAGVTGYGMVALFAMHGSPDIALTQALVETLTLVVFVLVFRRLPKKIAQRNKPSHRTVRLVIASLVGIVMAIVGVVVLGARSDDPVSLAMPELAYEEGHGRNVVNVLLVDIRAWDTMLEISVLVVVATGIASLLFLDSRAGSAPRLAGIRERRSWSSRRKVGAEPSRGDGGTQQTWLVAGRTLSAENRSIMVEVVVRLLFHPAILVSIYLLLAGHNDPGGGFAGGLLAGLALVARYLAGGRYELGEALPVDAGKVLGVGLILAVGTALVPLLFGQEALESTYWAAELPVLGYVSFTTSMIFDVGVYLVVIGLVLDVLRSLGGEVDRHAEIAADRDRETRPTGLETDTENLPTEEGAR</sequence>
<dbReference type="InterPro" id="IPR050616">
    <property type="entry name" value="CPA3_Na-H_Antiporter_A"/>
</dbReference>
<evidence type="ECO:0000259" key="10">
    <source>
        <dbReference type="Pfam" id="PF13244"/>
    </source>
</evidence>
<evidence type="ECO:0008006" key="14">
    <source>
        <dbReference type="Google" id="ProtNLM"/>
    </source>
</evidence>
<feature type="transmembrane region" description="Helical" evidence="8">
    <location>
        <begin position="6"/>
        <end position="23"/>
    </location>
</feature>
<feature type="transmembrane region" description="Helical" evidence="8">
    <location>
        <begin position="30"/>
        <end position="48"/>
    </location>
</feature>
<evidence type="ECO:0000256" key="1">
    <source>
        <dbReference type="ARBA" id="ARBA00004651"/>
    </source>
</evidence>
<dbReference type="GO" id="GO:0005886">
    <property type="term" value="C:plasma membrane"/>
    <property type="evidence" value="ECO:0007669"/>
    <property type="project" value="UniProtKB-SubCell"/>
</dbReference>
<comment type="caution">
    <text evidence="12">The sequence shown here is derived from an EMBL/GenBank/DDBJ whole genome shotgun (WGS) entry which is preliminary data.</text>
</comment>
<evidence type="ECO:0000313" key="13">
    <source>
        <dbReference type="Proteomes" id="UP001157160"/>
    </source>
</evidence>